<keyword evidence="2" id="KW-0732">Signal</keyword>
<dbReference type="PANTHER" id="PTHR34216:SF3">
    <property type="entry name" value="POLY-BETA-1,6-N-ACETYL-D-GLUCOSAMINE N-DEACETYLASE"/>
    <property type="match status" value="1"/>
</dbReference>
<protein>
    <submittedName>
        <fullName evidence="5">Polysaccharide deacetylase</fullName>
    </submittedName>
</protein>
<dbReference type="SUPFAM" id="SSF88713">
    <property type="entry name" value="Glycoside hydrolase/deacetylase"/>
    <property type="match status" value="1"/>
</dbReference>
<evidence type="ECO:0000313" key="6">
    <source>
        <dbReference type="Proteomes" id="UP000075321"/>
    </source>
</evidence>
<comment type="caution">
    <text evidence="5">The sequence shown here is derived from an EMBL/GenBank/DDBJ whole genome shotgun (WGS) entry which is preliminary data.</text>
</comment>
<dbReference type="PATRIC" id="fig|1008153.3.peg.1735"/>
<feature type="domain" description="NodB homology" evidence="4">
    <location>
        <begin position="72"/>
        <end position="167"/>
    </location>
</feature>
<evidence type="ECO:0000256" key="1">
    <source>
        <dbReference type="ARBA" id="ARBA00004613"/>
    </source>
</evidence>
<evidence type="ECO:0000256" key="2">
    <source>
        <dbReference type="ARBA" id="ARBA00022729"/>
    </source>
</evidence>
<evidence type="ECO:0000313" key="5">
    <source>
        <dbReference type="EMBL" id="KYH26608.1"/>
    </source>
</evidence>
<dbReference type="AlphaFoldDB" id="A0A151AG00"/>
<reference evidence="5 6" key="1">
    <citation type="submission" date="2016-02" db="EMBL/GenBank/DDBJ databases">
        <title>Genome sequence of Halalkalicoccus paucihalophilus DSM 24557.</title>
        <authorList>
            <person name="Poehlein A."/>
            <person name="Daniel R."/>
        </authorList>
    </citation>
    <scope>NUCLEOTIDE SEQUENCE [LARGE SCALE GENOMIC DNA]</scope>
    <source>
        <strain evidence="5 6">DSM 24557</strain>
    </source>
</reference>
<dbReference type="PANTHER" id="PTHR34216">
    <property type="match status" value="1"/>
</dbReference>
<feature type="compositionally biased region" description="Acidic residues" evidence="3">
    <location>
        <begin position="45"/>
        <end position="55"/>
    </location>
</feature>
<feature type="region of interest" description="Disordered" evidence="3">
    <location>
        <begin position="24"/>
        <end position="72"/>
    </location>
</feature>
<dbReference type="GO" id="GO:0005975">
    <property type="term" value="P:carbohydrate metabolic process"/>
    <property type="evidence" value="ECO:0007669"/>
    <property type="project" value="InterPro"/>
</dbReference>
<gene>
    <name evidence="5" type="ORF">HAPAU_17070</name>
</gene>
<dbReference type="InterPro" id="IPR051398">
    <property type="entry name" value="Polysacch_Deacetylase"/>
</dbReference>
<dbReference type="EMBL" id="LTAZ01000004">
    <property type="protein sequence ID" value="KYH26608.1"/>
    <property type="molecule type" value="Genomic_DNA"/>
</dbReference>
<dbReference type="InterPro" id="IPR011330">
    <property type="entry name" value="Glyco_hydro/deAcase_b/a-brl"/>
</dbReference>
<comment type="subcellular location">
    <subcellularLocation>
        <location evidence="1">Secreted</location>
    </subcellularLocation>
</comment>
<name>A0A151AG00_9EURY</name>
<dbReference type="GO" id="GO:0016810">
    <property type="term" value="F:hydrolase activity, acting on carbon-nitrogen (but not peptide) bonds"/>
    <property type="evidence" value="ECO:0007669"/>
    <property type="project" value="InterPro"/>
</dbReference>
<dbReference type="OrthoDB" id="186535at2157"/>
<dbReference type="CDD" id="cd10970">
    <property type="entry name" value="CE4_DAC_u1_6s"/>
    <property type="match status" value="1"/>
</dbReference>
<organism evidence="5 6">
    <name type="scientific">Halalkalicoccus paucihalophilus</name>
    <dbReference type="NCBI Taxonomy" id="1008153"/>
    <lineage>
        <taxon>Archaea</taxon>
        <taxon>Methanobacteriati</taxon>
        <taxon>Methanobacteriota</taxon>
        <taxon>Stenosarchaea group</taxon>
        <taxon>Halobacteria</taxon>
        <taxon>Halobacteriales</taxon>
        <taxon>Halococcaceae</taxon>
        <taxon>Halalkalicoccus</taxon>
    </lineage>
</organism>
<proteinExistence type="predicted"/>
<evidence type="ECO:0000259" key="4">
    <source>
        <dbReference type="Pfam" id="PF01522"/>
    </source>
</evidence>
<dbReference type="GO" id="GO:0005576">
    <property type="term" value="C:extracellular region"/>
    <property type="evidence" value="ECO:0007669"/>
    <property type="project" value="UniProtKB-SubCell"/>
</dbReference>
<dbReference type="InterPro" id="IPR002509">
    <property type="entry name" value="NODB_dom"/>
</dbReference>
<dbReference type="RefSeq" id="WP_066381444.1">
    <property type="nucleotide sequence ID" value="NZ_LTAZ01000004.1"/>
</dbReference>
<keyword evidence="6" id="KW-1185">Reference proteome</keyword>
<sequence>MEKPSPSRRAFLGLSAASLAGLSGCLGSLSTETDETPGGNTSDTDPNDGNETDSDNETHEEPTEPPGLPEGGAVMFVYDDGPMEDYTQALPAHRTFDAPATVGIVSEWIGREDYQSSGCMDIEHLEELVDAGWEIASHTSEHTTLGTFELVEDAAPGAERIYPEEIRHGYHRGKTIELTSDEHTFTRAVADYGSDDTGGYIAVDEPIEEACLAGETIIRYPAEKIREAMGDSKHALEGMGFEVETLLAPYDNFDDYSRKFASEYYSGVANARHGKRVNDPEGFDPYRTRRDYFIEYTDRESVKRDLDEIAERGALGVLGAHTFKEEVTEDRIRETLSWVDEREITVMTLREAIARYADR</sequence>
<dbReference type="Gene3D" id="3.20.20.370">
    <property type="entry name" value="Glycoside hydrolase/deacetylase"/>
    <property type="match status" value="1"/>
</dbReference>
<accession>A0A151AG00</accession>
<dbReference type="Proteomes" id="UP000075321">
    <property type="component" value="Unassembled WGS sequence"/>
</dbReference>
<dbReference type="Pfam" id="PF01522">
    <property type="entry name" value="Polysacc_deac_1"/>
    <property type="match status" value="1"/>
</dbReference>
<dbReference type="PROSITE" id="PS51257">
    <property type="entry name" value="PROKAR_LIPOPROTEIN"/>
    <property type="match status" value="1"/>
</dbReference>
<evidence type="ECO:0000256" key="3">
    <source>
        <dbReference type="SAM" id="MobiDB-lite"/>
    </source>
</evidence>